<gene>
    <name evidence="6" type="ORF">MSP1404_LOCUS8576</name>
</gene>
<accession>A0A7S0KSA3</accession>
<organism evidence="6">
    <name type="scientific">Micromonas pusilla</name>
    <name type="common">Picoplanktonic green alga</name>
    <name type="synonym">Chromulina pusilla</name>
    <dbReference type="NCBI Taxonomy" id="38833"/>
    <lineage>
        <taxon>Eukaryota</taxon>
        <taxon>Viridiplantae</taxon>
        <taxon>Chlorophyta</taxon>
        <taxon>Mamiellophyceae</taxon>
        <taxon>Mamiellales</taxon>
        <taxon>Mamiellaceae</taxon>
        <taxon>Micromonas</taxon>
    </lineage>
</organism>
<feature type="compositionally biased region" description="Basic and acidic residues" evidence="4">
    <location>
        <begin position="55"/>
        <end position="79"/>
    </location>
</feature>
<evidence type="ECO:0000256" key="1">
    <source>
        <dbReference type="ARBA" id="ARBA00022723"/>
    </source>
</evidence>
<proteinExistence type="predicted"/>
<name>A0A7S0KSA3_MICPS</name>
<evidence type="ECO:0000256" key="2">
    <source>
        <dbReference type="ARBA" id="ARBA00022771"/>
    </source>
</evidence>
<dbReference type="SMART" id="SM00744">
    <property type="entry name" value="RINGv"/>
    <property type="match status" value="1"/>
</dbReference>
<dbReference type="Pfam" id="PF12906">
    <property type="entry name" value="RINGv"/>
    <property type="match status" value="1"/>
</dbReference>
<evidence type="ECO:0000256" key="3">
    <source>
        <dbReference type="ARBA" id="ARBA00022833"/>
    </source>
</evidence>
<reference evidence="6" key="1">
    <citation type="submission" date="2021-01" db="EMBL/GenBank/DDBJ databases">
        <authorList>
            <person name="Corre E."/>
            <person name="Pelletier E."/>
            <person name="Niang G."/>
            <person name="Scheremetjew M."/>
            <person name="Finn R."/>
            <person name="Kale V."/>
            <person name="Holt S."/>
            <person name="Cochrane G."/>
            <person name="Meng A."/>
            <person name="Brown T."/>
            <person name="Cohen L."/>
        </authorList>
    </citation>
    <scope>NUCLEOTIDE SEQUENCE</scope>
    <source>
        <strain evidence="6">CCMP494</strain>
    </source>
</reference>
<dbReference type="Gene3D" id="3.30.40.10">
    <property type="entry name" value="Zinc/RING finger domain, C3HC4 (zinc finger)"/>
    <property type="match status" value="1"/>
</dbReference>
<dbReference type="InterPro" id="IPR013083">
    <property type="entry name" value="Znf_RING/FYVE/PHD"/>
</dbReference>
<dbReference type="PANTHER" id="PTHR46347">
    <property type="entry name" value="RING/FYVE/PHD ZINC FINGER SUPERFAMILY PROTEIN"/>
    <property type="match status" value="1"/>
</dbReference>
<protein>
    <recommendedName>
        <fullName evidence="5">RING-CH-type domain-containing protein</fullName>
    </recommendedName>
</protein>
<keyword evidence="3" id="KW-0862">Zinc</keyword>
<feature type="domain" description="RING-CH-type" evidence="5">
    <location>
        <begin position="352"/>
        <end position="423"/>
    </location>
</feature>
<dbReference type="AlphaFoldDB" id="A0A7S0KSA3"/>
<dbReference type="InterPro" id="IPR011016">
    <property type="entry name" value="Znf_RING-CH"/>
</dbReference>
<sequence>MSSEERGGGAAHRALEHFEGELMFEGEWVPPTPFNGIAFLAAGAVLRHLHRRTQARGEPRARALNEKRHARLARPDRASVPDASPSNHPTATDPRHPPLPRLHRSSPTENGDLNPNGRGRRRDGQPRRGRRRRGDDTAGDDWDRDDVAGVSGGDLRDGSTAVEAASDVDRARHVERRRDTDQREDPVTRLAAESREAHLRRVAQQLAARDGPNPSEGATPFGAPPPLDPHPSVVGEILPEAPPEPDRSVLPEAPSVCAGTVSPATSTLLAAESLSETARSQIAFFRRLSLDGGRRTEGDDEGAGLDEGASLEEGATEEGAVPGTPPPNDPEPSNDHEPPNDPKPPNDPVVVADDPEQRTCRFCLGGEEEGATGDGVLIAPCRCAGTQRWVHAGCLREWQRVSVSSAGRVERRCRVCRHAFRLPRPPIKDALTQWFNPTATDRLQCYRRAWWQMLSNSIMAQEGVEHIGTANQLARLFLATELRVWGGREVRGGNGALRALARAARLCTNAHSVVLLAWLASIGAAHVGERIERRMNFPSHSLHTRLGDGGPVAGGANAGKRLAGAICRLRRAVGGPLGWIVRLAVPGTTRAMRLADPVQAAISFFERYPQYRVM</sequence>
<feature type="region of interest" description="Disordered" evidence="4">
    <location>
        <begin position="292"/>
        <end position="352"/>
    </location>
</feature>
<keyword evidence="2" id="KW-0863">Zinc-finger</keyword>
<evidence type="ECO:0000256" key="4">
    <source>
        <dbReference type="SAM" id="MobiDB-lite"/>
    </source>
</evidence>
<keyword evidence="1" id="KW-0479">Metal-binding</keyword>
<dbReference type="PROSITE" id="PS51292">
    <property type="entry name" value="ZF_RING_CH"/>
    <property type="match status" value="1"/>
</dbReference>
<dbReference type="EMBL" id="HBEV01011098">
    <property type="protein sequence ID" value="CAD8591172.1"/>
    <property type="molecule type" value="Transcribed_RNA"/>
</dbReference>
<dbReference type="CDD" id="cd16495">
    <property type="entry name" value="RING_CH-C4HC3_MARCH"/>
    <property type="match status" value="1"/>
</dbReference>
<dbReference type="PANTHER" id="PTHR46347:SF1">
    <property type="entry name" value="RING_FYVE_PHD ZINC FINGER SUPERFAMILY PROTEIN"/>
    <property type="match status" value="1"/>
</dbReference>
<evidence type="ECO:0000313" key="6">
    <source>
        <dbReference type="EMBL" id="CAD8591172.1"/>
    </source>
</evidence>
<dbReference type="SUPFAM" id="SSF57850">
    <property type="entry name" value="RING/U-box"/>
    <property type="match status" value="1"/>
</dbReference>
<evidence type="ECO:0000259" key="5">
    <source>
        <dbReference type="PROSITE" id="PS51292"/>
    </source>
</evidence>
<feature type="region of interest" description="Disordered" evidence="4">
    <location>
        <begin position="52"/>
        <end position="255"/>
    </location>
</feature>
<feature type="compositionally biased region" description="Basic and acidic residues" evidence="4">
    <location>
        <begin position="167"/>
        <end position="199"/>
    </location>
</feature>
<dbReference type="GO" id="GO:0008270">
    <property type="term" value="F:zinc ion binding"/>
    <property type="evidence" value="ECO:0007669"/>
    <property type="project" value="UniProtKB-KW"/>
</dbReference>